<evidence type="ECO:0000256" key="1">
    <source>
        <dbReference type="ARBA" id="ARBA00022679"/>
    </source>
</evidence>
<organism evidence="4 5">
    <name type="scientific">Adineta steineri</name>
    <dbReference type="NCBI Taxonomy" id="433720"/>
    <lineage>
        <taxon>Eukaryota</taxon>
        <taxon>Metazoa</taxon>
        <taxon>Spiralia</taxon>
        <taxon>Gnathifera</taxon>
        <taxon>Rotifera</taxon>
        <taxon>Eurotatoria</taxon>
        <taxon>Bdelloidea</taxon>
        <taxon>Adinetida</taxon>
        <taxon>Adinetidae</taxon>
        <taxon>Adineta</taxon>
    </lineage>
</organism>
<keyword evidence="1" id="KW-0808">Transferase</keyword>
<dbReference type="SUPFAM" id="SSF53335">
    <property type="entry name" value="S-adenosyl-L-methionine-dependent methyltransferases"/>
    <property type="match status" value="1"/>
</dbReference>
<feature type="region of interest" description="N-terminal hotdog fold" evidence="2">
    <location>
        <begin position="182"/>
        <end position="317"/>
    </location>
</feature>
<evidence type="ECO:0000313" key="5">
    <source>
        <dbReference type="Proteomes" id="UP000663860"/>
    </source>
</evidence>
<dbReference type="GO" id="GO:0016740">
    <property type="term" value="F:transferase activity"/>
    <property type="evidence" value="ECO:0007669"/>
    <property type="project" value="UniProtKB-KW"/>
</dbReference>
<dbReference type="Pfam" id="PF21089">
    <property type="entry name" value="PKS_DH_N"/>
    <property type="match status" value="1"/>
</dbReference>
<dbReference type="InterPro" id="IPR001227">
    <property type="entry name" value="Ac_transferase_dom_sf"/>
</dbReference>
<dbReference type="InterPro" id="IPR049552">
    <property type="entry name" value="PKS_DH_N"/>
</dbReference>
<comment type="caution">
    <text evidence="4">The sequence shown here is derived from an EMBL/GenBank/DDBJ whole genome shotgun (WGS) entry which is preliminary data.</text>
</comment>
<dbReference type="InterPro" id="IPR020807">
    <property type="entry name" value="PKS_DH"/>
</dbReference>
<dbReference type="InterPro" id="IPR042104">
    <property type="entry name" value="PKS_dehydratase_sf"/>
</dbReference>
<comment type="caution">
    <text evidence="2">Lacks conserved residue(s) required for the propagation of feature annotation.</text>
</comment>
<dbReference type="InterPro" id="IPR050444">
    <property type="entry name" value="Polyketide_Synthase"/>
</dbReference>
<dbReference type="InterPro" id="IPR029063">
    <property type="entry name" value="SAM-dependent_MTases_sf"/>
</dbReference>
<gene>
    <name evidence="4" type="ORF">IZO911_LOCUS23400</name>
</gene>
<evidence type="ECO:0000313" key="4">
    <source>
        <dbReference type="EMBL" id="CAF1107586.1"/>
    </source>
</evidence>
<sequence>MGKTAIRITSFDQPPNINKNQSNSLLKDIRRFPIQDQKQIFNPICTQAKLYSSITDDKINDNVPVDSQMYEKTVRFYDAIAVIIRDAAANVFLEISPHPVLATSICECYELTNQQQSSSPLILLTLKRKEDEQITLLTSLALLTTSSHVWQQYFHIRHILPSCWYESKDASIQHLANRISTHPLLRIRQLNEQTSATWKSLININLPQHSFLQDHKIQDATLFPAVAYLELATAACQQLLSSKEDDQQQPTIIFEDINFIKALILNRHELMEVFTQIIMPMREWFIILCNQDNLNKYSLNKFTLHAQGKIEIDSKQQKSLTIPDRWTIQDITSAYQYGSSFQKTIKTLRGTSATIISQLSNDNKNCSSYYLLHPYLVLLPGVETTFLPVRIQKSIYSSKTKTKMNQSTNIEVCGNYHDSICEPIFTSEGAVIQQVQGVHSDRCNQDLTESIEPFNELAAYYAQMVIKDLDLNQQHHPLLNACRSLASTTNKEVTWHSTQLRCIQLIERFPRLKPFLIILNKCGLHLKDILSGEKTGLDILHGDDETGETFQQVKTLISATKTQHIFHTICQHLQLQYEQQTKDDNSFENYRLRIFWLTDSHCSDVLSILDLFLSLSQQTGLLIDLYYAESDPIQLANAQQTFNTHINNQTNLSIIYDETIEQIPIESFDIIFSANQLQRNQDLTNSLIALRRLLVPNGLLLLLELVHVPLNSDLIFCFFHQWWSSSDDNNRSNIIESTLNQNESTLIISQKTTSNEILQRLDERINLTWLIFTKDDNNSFGDILSSLLPCSNIEIFDIRHSTLDTISFKQNEELICGTLSRILQTIQKSSPYFYPFVYVLTNNAQFNNDSYLNLIASPFIGLERSLIAEYERYRLKLIDFQTSLNNELIFAYTLIEYMINSRSSTDTCQVVLRLNHTNHNQVQHLTWHYEMLQNNDEQEKSKLEQISLIPKRDAVQKLFRPCVSPSRFLSQLI</sequence>
<evidence type="ECO:0000256" key="2">
    <source>
        <dbReference type="PROSITE-ProRule" id="PRU01363"/>
    </source>
</evidence>
<evidence type="ECO:0000259" key="3">
    <source>
        <dbReference type="PROSITE" id="PS52019"/>
    </source>
</evidence>
<dbReference type="PANTHER" id="PTHR45681:SF6">
    <property type="entry name" value="POLYKETIDE SYNTHASE 37"/>
    <property type="match status" value="1"/>
</dbReference>
<dbReference type="InterPro" id="IPR049900">
    <property type="entry name" value="PKS_mFAS_DH"/>
</dbReference>
<protein>
    <recommendedName>
        <fullName evidence="3">PKS/mFAS DH domain-containing protein</fullName>
    </recommendedName>
</protein>
<reference evidence="4" key="1">
    <citation type="submission" date="2021-02" db="EMBL/GenBank/DDBJ databases">
        <authorList>
            <person name="Nowell W R."/>
        </authorList>
    </citation>
    <scope>NUCLEOTIDE SEQUENCE</scope>
</reference>
<dbReference type="PROSITE" id="PS52019">
    <property type="entry name" value="PKS_MFAS_DH"/>
    <property type="match status" value="1"/>
</dbReference>
<name>A0A814PLG8_9BILA</name>
<feature type="region of interest" description="C-terminal hotdog fold" evidence="2">
    <location>
        <begin position="327"/>
        <end position="480"/>
    </location>
</feature>
<accession>A0A814PLG8</accession>
<dbReference type="EMBL" id="CAJNOE010000270">
    <property type="protein sequence ID" value="CAF1107586.1"/>
    <property type="molecule type" value="Genomic_DNA"/>
</dbReference>
<feature type="domain" description="PKS/mFAS DH" evidence="3">
    <location>
        <begin position="182"/>
        <end position="480"/>
    </location>
</feature>
<dbReference type="Gene3D" id="3.40.366.10">
    <property type="entry name" value="Malonyl-Coenzyme A Acyl Carrier Protein, domain 2"/>
    <property type="match status" value="1"/>
</dbReference>
<proteinExistence type="predicted"/>
<dbReference type="SMART" id="SM00826">
    <property type="entry name" value="PKS_DH"/>
    <property type="match status" value="1"/>
</dbReference>
<dbReference type="Gene3D" id="3.40.50.150">
    <property type="entry name" value="Vaccinia Virus protein VP39"/>
    <property type="match status" value="1"/>
</dbReference>
<dbReference type="Gene3D" id="3.10.129.110">
    <property type="entry name" value="Polyketide synthase dehydratase"/>
    <property type="match status" value="1"/>
</dbReference>
<dbReference type="AlphaFoldDB" id="A0A814PLG8"/>
<dbReference type="Proteomes" id="UP000663860">
    <property type="component" value="Unassembled WGS sequence"/>
</dbReference>
<dbReference type="PANTHER" id="PTHR45681">
    <property type="entry name" value="POLYKETIDE SYNTHASE 44-RELATED"/>
    <property type="match status" value="1"/>
</dbReference>